<dbReference type="NCBIfam" id="TIGR00762">
    <property type="entry name" value="DegV"/>
    <property type="match status" value="1"/>
</dbReference>
<accession>A0A0A0IBU3</accession>
<dbReference type="PROSITE" id="PS51482">
    <property type="entry name" value="DEGV"/>
    <property type="match status" value="1"/>
</dbReference>
<evidence type="ECO:0000313" key="3">
    <source>
        <dbReference type="EMBL" id="KGM98929.1"/>
    </source>
</evidence>
<dbReference type="Proteomes" id="UP000030014">
    <property type="component" value="Unassembled WGS sequence"/>
</dbReference>
<dbReference type="RefSeq" id="WP_039256453.1">
    <property type="nucleotide sequence ID" value="NZ_JDRY01000042.1"/>
</dbReference>
<evidence type="ECO:0000256" key="2">
    <source>
        <dbReference type="ARBA" id="ARBA00023121"/>
    </source>
</evidence>
<dbReference type="Gene3D" id="3.40.50.10170">
    <property type="match status" value="1"/>
</dbReference>
<dbReference type="InterPro" id="IPR050270">
    <property type="entry name" value="DegV_domain_contain"/>
</dbReference>
<dbReference type="AlphaFoldDB" id="A0A0A0IBU3"/>
<dbReference type="InterPro" id="IPR003797">
    <property type="entry name" value="DegV"/>
</dbReference>
<name>A0A0A0IBU3_CLOBO</name>
<gene>
    <name evidence="3" type="ORF">Z955_09685</name>
</gene>
<protein>
    <submittedName>
        <fullName evidence="3">DegV family protein</fullName>
    </submittedName>
</protein>
<evidence type="ECO:0000256" key="1">
    <source>
        <dbReference type="ARBA" id="ARBA00003238"/>
    </source>
</evidence>
<dbReference type="InterPro" id="IPR043168">
    <property type="entry name" value="DegV_C"/>
</dbReference>
<dbReference type="SUPFAM" id="SSF82549">
    <property type="entry name" value="DAK1/DegV-like"/>
    <property type="match status" value="1"/>
</dbReference>
<keyword evidence="2" id="KW-0446">Lipid-binding</keyword>
<reference evidence="3 4" key="1">
    <citation type="submission" date="2014-01" db="EMBL/GenBank/DDBJ databases">
        <title>Plasmidome dynamics in the species complex Clostridium novyi sensu lato converts strains of independent lineages into distinctly different pathogens.</title>
        <authorList>
            <person name="Skarin H."/>
            <person name="Segerman B."/>
        </authorList>
    </citation>
    <scope>NUCLEOTIDE SEQUENCE [LARGE SCALE GENOMIC DNA]</scope>
    <source>
        <strain evidence="3 4">DC5</strain>
    </source>
</reference>
<comment type="function">
    <text evidence="1">May bind long-chain fatty acids, such as palmitate, and may play a role in lipid transport or fatty acid metabolism.</text>
</comment>
<proteinExistence type="predicted"/>
<dbReference type="PANTHER" id="PTHR33434">
    <property type="entry name" value="DEGV DOMAIN-CONTAINING PROTEIN DR_1986-RELATED"/>
    <property type="match status" value="1"/>
</dbReference>
<organism evidence="3 4">
    <name type="scientific">Clostridium botulinum C/D str. DC5</name>
    <dbReference type="NCBI Taxonomy" id="1443128"/>
    <lineage>
        <taxon>Bacteria</taxon>
        <taxon>Bacillati</taxon>
        <taxon>Bacillota</taxon>
        <taxon>Clostridia</taxon>
        <taxon>Eubacteriales</taxon>
        <taxon>Clostridiaceae</taxon>
        <taxon>Clostridium</taxon>
    </lineage>
</organism>
<evidence type="ECO:0000313" key="4">
    <source>
        <dbReference type="Proteomes" id="UP000030014"/>
    </source>
</evidence>
<dbReference type="Gene3D" id="3.30.1180.10">
    <property type="match status" value="1"/>
</dbReference>
<dbReference type="PANTHER" id="PTHR33434:SF3">
    <property type="entry name" value="DEGV DOMAIN-CONTAINING PROTEIN YITS"/>
    <property type="match status" value="1"/>
</dbReference>
<dbReference type="Pfam" id="PF02645">
    <property type="entry name" value="DegV"/>
    <property type="match status" value="1"/>
</dbReference>
<comment type="caution">
    <text evidence="3">The sequence shown here is derived from an EMBL/GenBank/DDBJ whole genome shotgun (WGS) entry which is preliminary data.</text>
</comment>
<dbReference type="EMBL" id="JDRY01000042">
    <property type="protein sequence ID" value="KGM98929.1"/>
    <property type="molecule type" value="Genomic_DNA"/>
</dbReference>
<sequence>MAIKIITDSGCDLPKDILKKYDIELLPLYVYLENEEFLDGETIAPKEVYDGMREGKVYTTAQVPPNKFYDAFKKCAENNDTCIYIGFSSGLTGTYQSSVIAKEDILEEYPNFDIHVIDTKAASIGLGIIVYKAAIMVSEGKIKEEILKAIEFNSKHMEGIFTVDNLEYLFRGGRVSKTSAMLGGLLNIKPILDIENGKLIPIEKIRGRKKVIKRIFELMEERGEKLQNQIIGISHGDDIKSAEDFKSILEEQFGCENFLINTIGGVIGSHVGPGTLAVFFLNAID</sequence>
<dbReference type="GO" id="GO:0008289">
    <property type="term" value="F:lipid binding"/>
    <property type="evidence" value="ECO:0007669"/>
    <property type="project" value="UniProtKB-KW"/>
</dbReference>